<dbReference type="InterPro" id="IPR010105">
    <property type="entry name" value="TonB_sidphr_rcpt"/>
</dbReference>
<keyword evidence="3 14" id="KW-0813">Transport</keyword>
<evidence type="ECO:0000256" key="4">
    <source>
        <dbReference type="ARBA" id="ARBA00022452"/>
    </source>
</evidence>
<dbReference type="Pfam" id="PF00593">
    <property type="entry name" value="TonB_dep_Rec_b-barrel"/>
    <property type="match status" value="1"/>
</dbReference>
<dbReference type="GO" id="GO:0015344">
    <property type="term" value="F:siderophore uptake transmembrane transporter activity"/>
    <property type="evidence" value="ECO:0007669"/>
    <property type="project" value="TreeGrafter"/>
</dbReference>
<dbReference type="Gene3D" id="2.40.170.20">
    <property type="entry name" value="TonB-dependent receptor, beta-barrel domain"/>
    <property type="match status" value="1"/>
</dbReference>
<evidence type="ECO:0000259" key="16">
    <source>
        <dbReference type="Pfam" id="PF00593"/>
    </source>
</evidence>
<keyword evidence="4 14" id="KW-1134">Transmembrane beta strand</keyword>
<keyword evidence="10 15" id="KW-0798">TonB box</keyword>
<evidence type="ECO:0000256" key="14">
    <source>
        <dbReference type="PROSITE-ProRule" id="PRU01360"/>
    </source>
</evidence>
<dbReference type="AlphaFoldDB" id="A0A316WGZ6"/>
<feature type="domain" description="TonB-dependent receptor-like beta-barrel" evidence="16">
    <location>
        <begin position="352"/>
        <end position="749"/>
    </location>
</feature>
<dbReference type="GO" id="GO:0009279">
    <property type="term" value="C:cell outer membrane"/>
    <property type="evidence" value="ECO:0007669"/>
    <property type="project" value="UniProtKB-SubCell"/>
</dbReference>
<dbReference type="PROSITE" id="PS52016">
    <property type="entry name" value="TONB_DEPENDENT_REC_3"/>
    <property type="match status" value="1"/>
</dbReference>
<accession>A0A316WGZ6</accession>
<feature type="domain" description="TonB-dependent receptor plug" evidence="17">
    <location>
        <begin position="84"/>
        <end position="180"/>
    </location>
</feature>
<dbReference type="InterPro" id="IPR039426">
    <property type="entry name" value="TonB-dep_rcpt-like"/>
</dbReference>
<evidence type="ECO:0000256" key="2">
    <source>
        <dbReference type="ARBA" id="ARBA00009810"/>
    </source>
</evidence>
<evidence type="ECO:0000256" key="3">
    <source>
        <dbReference type="ARBA" id="ARBA00022448"/>
    </source>
</evidence>
<sequence>MSVSFIYSMTTKNCINLGIIYCISTKKIRLPAAAFIFMSPFLNAQKSKIDSVSATIQTVEIIGRKSQGYTSDYSFVATKIAINNKDLPMTLNTITKELMNDRQAFQLGDVMKNISGVSPSSYYNQYNIRGISQNEEGQIINGLRTRQFYFLQPMTSNIERVEVFKGPASISMSSVDPGGTINMVTKKPLLNPRHEVSFSGGSFDTYRVTTDLTGPLNKNKTLLYRFNGAYQDAGSFRDNVNNNGILISPSISYVPNEKTSLNVELIFNNLHGNLDRGQPIFGAVAGKTDLNSTPKSLNLGAPADYFKTKELIIMGSFAHHFNKNISFNASYMKQFWREDLQEHRTTNAFAPDIDNQPIPSLAMMQFIQRRQSWEVDNVNAYFNFDFKTGQVEHQTLIGYDTQIWEKRDGGQQNAARGFLLKDGSVASSYDPTKADNYQLVNYNGSLVPKANVSPFDLTPGAQNHQSTDLYNMNVMTALPSALTTTHAAYVQHLLTWKRFKVLSGIRQEWFQDITNFKKSDETSFDNAKLLYRLGITYSITDEINIYGTYLTGYQPQSNTVTLMPNTGSFSGSSSAARFKPLTSDLKEFGMKAQLFGKIAVNLALYEINQRNILINANNPEEPDQLIQRGADRSRGFEAEFTGYIVPQWHIYGGYSYIDAKVLNDSNADLNGKRKENTSKNSVNIWTRYNFSNIKALRNFGVGLGMLYQSSKVPWFTRSFELPSYATVDAALYYSPFRSKVQFSINVNNITNTSYWIGAQNYLRLFPGAPRNYLITATYKF</sequence>
<keyword evidence="9" id="KW-0406">Ion transport</keyword>
<evidence type="ECO:0000259" key="17">
    <source>
        <dbReference type="Pfam" id="PF07715"/>
    </source>
</evidence>
<dbReference type="InterPro" id="IPR036942">
    <property type="entry name" value="Beta-barrel_TonB_sf"/>
</dbReference>
<dbReference type="GO" id="GO:0038023">
    <property type="term" value="F:signaling receptor activity"/>
    <property type="evidence" value="ECO:0007669"/>
    <property type="project" value="InterPro"/>
</dbReference>
<dbReference type="InterPro" id="IPR000531">
    <property type="entry name" value="Beta-barrel_TonB"/>
</dbReference>
<keyword evidence="7" id="KW-0732">Signal</keyword>
<dbReference type="Proteomes" id="UP000236413">
    <property type="component" value="Unassembled WGS sequence"/>
</dbReference>
<organism evidence="18 19">
    <name type="scientific">Chryseobacterium viscerum</name>
    <dbReference type="NCBI Taxonomy" id="1037377"/>
    <lineage>
        <taxon>Bacteria</taxon>
        <taxon>Pseudomonadati</taxon>
        <taxon>Bacteroidota</taxon>
        <taxon>Flavobacteriia</taxon>
        <taxon>Flavobacteriales</taxon>
        <taxon>Weeksellaceae</taxon>
        <taxon>Chryseobacterium group</taxon>
        <taxon>Chryseobacterium</taxon>
    </lineage>
</organism>
<dbReference type="Gene3D" id="2.170.130.10">
    <property type="entry name" value="TonB-dependent receptor, plug domain"/>
    <property type="match status" value="1"/>
</dbReference>
<protein>
    <submittedName>
        <fullName evidence="18">TonB-dependent siderophore receptor</fullName>
    </submittedName>
</protein>
<proteinExistence type="inferred from homology"/>
<reference evidence="18 19" key="1">
    <citation type="submission" date="2018-04" db="EMBL/GenBank/DDBJ databases">
        <title>Chryseobacterium oncorhynchi 701B-08T from rainbow trout, and Chryseobacterium viscerum 687B-08T from diseased fish.</title>
        <authorList>
            <person name="Jeong J.-J."/>
            <person name="Lee Y.J."/>
            <person name="Pathiraja D."/>
            <person name="Park B."/>
            <person name="Choi I.-G."/>
            <person name="Kim K.D."/>
        </authorList>
    </citation>
    <scope>NUCLEOTIDE SEQUENCE [LARGE SCALE GENOMIC DNA]</scope>
    <source>
        <strain evidence="18 19">687B-08</strain>
    </source>
</reference>
<keyword evidence="5" id="KW-0410">Iron transport</keyword>
<dbReference type="EMBL" id="PPEG02000011">
    <property type="protein sequence ID" value="PWN58348.1"/>
    <property type="molecule type" value="Genomic_DNA"/>
</dbReference>
<keyword evidence="11 14" id="KW-0472">Membrane</keyword>
<evidence type="ECO:0000256" key="12">
    <source>
        <dbReference type="ARBA" id="ARBA00023170"/>
    </source>
</evidence>
<name>A0A316WGZ6_9FLAO</name>
<dbReference type="NCBIfam" id="TIGR01783">
    <property type="entry name" value="TonB-siderophor"/>
    <property type="match status" value="1"/>
</dbReference>
<dbReference type="PANTHER" id="PTHR32552:SF68">
    <property type="entry name" value="FERRICHROME OUTER MEMBRANE TRANSPORTER_PHAGE RECEPTOR"/>
    <property type="match status" value="1"/>
</dbReference>
<evidence type="ECO:0000256" key="7">
    <source>
        <dbReference type="ARBA" id="ARBA00022729"/>
    </source>
</evidence>
<comment type="caution">
    <text evidence="18">The sequence shown here is derived from an EMBL/GenBank/DDBJ whole genome shotgun (WGS) entry which is preliminary data.</text>
</comment>
<dbReference type="CDD" id="cd01347">
    <property type="entry name" value="ligand_gated_channel"/>
    <property type="match status" value="1"/>
</dbReference>
<comment type="similarity">
    <text evidence="2 14 15">Belongs to the TonB-dependent receptor family.</text>
</comment>
<evidence type="ECO:0000256" key="9">
    <source>
        <dbReference type="ARBA" id="ARBA00023065"/>
    </source>
</evidence>
<dbReference type="PANTHER" id="PTHR32552">
    <property type="entry name" value="FERRICHROME IRON RECEPTOR-RELATED"/>
    <property type="match status" value="1"/>
</dbReference>
<dbReference type="GO" id="GO:0015891">
    <property type="term" value="P:siderophore transport"/>
    <property type="evidence" value="ECO:0007669"/>
    <property type="project" value="InterPro"/>
</dbReference>
<comment type="subcellular location">
    <subcellularLocation>
        <location evidence="1 14">Cell outer membrane</location>
        <topology evidence="1 14">Multi-pass membrane protein</topology>
    </subcellularLocation>
</comment>
<dbReference type="Pfam" id="PF07715">
    <property type="entry name" value="Plug"/>
    <property type="match status" value="1"/>
</dbReference>
<evidence type="ECO:0000256" key="8">
    <source>
        <dbReference type="ARBA" id="ARBA00023004"/>
    </source>
</evidence>
<evidence type="ECO:0000256" key="11">
    <source>
        <dbReference type="ARBA" id="ARBA00023136"/>
    </source>
</evidence>
<evidence type="ECO:0000256" key="5">
    <source>
        <dbReference type="ARBA" id="ARBA00022496"/>
    </source>
</evidence>
<evidence type="ECO:0000256" key="10">
    <source>
        <dbReference type="ARBA" id="ARBA00023077"/>
    </source>
</evidence>
<keyword evidence="12 18" id="KW-0675">Receptor</keyword>
<evidence type="ECO:0000313" key="19">
    <source>
        <dbReference type="Proteomes" id="UP000236413"/>
    </source>
</evidence>
<keyword evidence="6 14" id="KW-0812">Transmembrane</keyword>
<evidence type="ECO:0000313" key="18">
    <source>
        <dbReference type="EMBL" id="PWN58348.1"/>
    </source>
</evidence>
<evidence type="ECO:0000256" key="13">
    <source>
        <dbReference type="ARBA" id="ARBA00023237"/>
    </source>
</evidence>
<evidence type="ECO:0000256" key="1">
    <source>
        <dbReference type="ARBA" id="ARBA00004571"/>
    </source>
</evidence>
<gene>
    <name evidence="18" type="ORF">C1634_022600</name>
</gene>
<dbReference type="SUPFAM" id="SSF56935">
    <property type="entry name" value="Porins"/>
    <property type="match status" value="1"/>
</dbReference>
<keyword evidence="13 14" id="KW-0998">Cell outer membrane</keyword>
<dbReference type="InterPro" id="IPR012910">
    <property type="entry name" value="Plug_dom"/>
</dbReference>
<evidence type="ECO:0000256" key="15">
    <source>
        <dbReference type="RuleBase" id="RU003357"/>
    </source>
</evidence>
<keyword evidence="8" id="KW-0408">Iron</keyword>
<dbReference type="InterPro" id="IPR037066">
    <property type="entry name" value="Plug_dom_sf"/>
</dbReference>
<evidence type="ECO:0000256" key="6">
    <source>
        <dbReference type="ARBA" id="ARBA00022692"/>
    </source>
</evidence>